<organism evidence="9">
    <name type="scientific">Echinostoma caproni</name>
    <dbReference type="NCBI Taxonomy" id="27848"/>
    <lineage>
        <taxon>Eukaryota</taxon>
        <taxon>Metazoa</taxon>
        <taxon>Spiralia</taxon>
        <taxon>Lophotrochozoa</taxon>
        <taxon>Platyhelminthes</taxon>
        <taxon>Trematoda</taxon>
        <taxon>Digenea</taxon>
        <taxon>Plagiorchiida</taxon>
        <taxon>Echinostomata</taxon>
        <taxon>Echinostomatoidea</taxon>
        <taxon>Echinostomatidae</taxon>
        <taxon>Echinostoma</taxon>
    </lineage>
</organism>
<evidence type="ECO:0000313" key="8">
    <source>
        <dbReference type="Proteomes" id="UP000272942"/>
    </source>
</evidence>
<keyword evidence="3" id="KW-0547">Nucleotide-binding</keyword>
<evidence type="ECO:0000256" key="6">
    <source>
        <dbReference type="ARBA" id="ARBA00023014"/>
    </source>
</evidence>
<dbReference type="HAMAP" id="MF_02040">
    <property type="entry name" value="Mrp_NBP35"/>
    <property type="match status" value="1"/>
</dbReference>
<reference evidence="7 8" key="2">
    <citation type="submission" date="2018-11" db="EMBL/GenBank/DDBJ databases">
        <authorList>
            <consortium name="Pathogen Informatics"/>
        </authorList>
    </citation>
    <scope>NUCLEOTIDE SEQUENCE [LARGE SCALE GENOMIC DNA]</scope>
    <source>
        <strain evidence="7 8">Egypt</strain>
    </source>
</reference>
<dbReference type="AlphaFoldDB" id="A0A183B0G9"/>
<name>A0A183B0G9_9TREM</name>
<dbReference type="EMBL" id="UZAN01053430">
    <property type="protein sequence ID" value="VDP89976.1"/>
    <property type="molecule type" value="Genomic_DNA"/>
</dbReference>
<evidence type="ECO:0000313" key="9">
    <source>
        <dbReference type="WBParaSite" id="ECPE_0001274001-mRNA-1"/>
    </source>
</evidence>
<keyword evidence="2" id="KW-0479">Metal-binding</keyword>
<dbReference type="Proteomes" id="UP000272942">
    <property type="component" value="Unassembled WGS sequence"/>
</dbReference>
<sequence>MESPVPFIGYYHANPLDLMSASRDIRNSRSSFSSASYPLLPHSSSPRPNLCSPILPYWQSSDTSCILLTISGKGGVGKSTISAQLAIGMWKKGLRIGVLDTDFCGPSIPQILGLCNKKIHACPEGWMPVFADGITQRLPVVSIAFLLDDPDSAIIWRGPRKSGMISELLNSVCWGKLDCLIIDTPPGTSDEHLTVLENIQKNCSNRLAGAVVVSTPQRVALCDVRRELGFCAKTNLKVIGLVENMSGYRCPQCTHCSNLFSSGGAESLAAEKQVPFLGEISPFSVLELQLGVSPIHFFVAFV</sequence>
<dbReference type="GO" id="GO:0005524">
    <property type="term" value="F:ATP binding"/>
    <property type="evidence" value="ECO:0007669"/>
    <property type="project" value="UniProtKB-KW"/>
</dbReference>
<keyword evidence="1" id="KW-0004">4Fe-4S</keyword>
<dbReference type="InterPro" id="IPR033756">
    <property type="entry name" value="YlxH/NBP35"/>
</dbReference>
<evidence type="ECO:0000256" key="2">
    <source>
        <dbReference type="ARBA" id="ARBA00022723"/>
    </source>
</evidence>
<evidence type="ECO:0000313" key="7">
    <source>
        <dbReference type="EMBL" id="VDP89976.1"/>
    </source>
</evidence>
<dbReference type="SUPFAM" id="SSF52540">
    <property type="entry name" value="P-loop containing nucleoside triphosphate hydrolases"/>
    <property type="match status" value="1"/>
</dbReference>
<proteinExistence type="inferred from homology"/>
<evidence type="ECO:0000256" key="5">
    <source>
        <dbReference type="ARBA" id="ARBA00023004"/>
    </source>
</evidence>
<keyword evidence="5" id="KW-0408">Iron</keyword>
<dbReference type="CDD" id="cd02037">
    <property type="entry name" value="Mrp_NBP35"/>
    <property type="match status" value="1"/>
</dbReference>
<keyword evidence="4" id="KW-0067">ATP-binding</keyword>
<dbReference type="OrthoDB" id="1741334at2759"/>
<dbReference type="PANTHER" id="PTHR23264">
    <property type="entry name" value="NUCLEOTIDE-BINDING PROTEIN NBP35 YEAST -RELATED"/>
    <property type="match status" value="1"/>
</dbReference>
<dbReference type="GO" id="GO:0051539">
    <property type="term" value="F:4 iron, 4 sulfur cluster binding"/>
    <property type="evidence" value="ECO:0007669"/>
    <property type="project" value="UniProtKB-KW"/>
</dbReference>
<accession>A0A183B0G9</accession>
<evidence type="ECO:0000256" key="1">
    <source>
        <dbReference type="ARBA" id="ARBA00022485"/>
    </source>
</evidence>
<reference evidence="9" key="1">
    <citation type="submission" date="2016-06" db="UniProtKB">
        <authorList>
            <consortium name="WormBaseParasite"/>
        </authorList>
    </citation>
    <scope>IDENTIFICATION</scope>
</reference>
<gene>
    <name evidence="7" type="ORF">ECPE_LOCUS12704</name>
</gene>
<keyword evidence="8" id="KW-1185">Reference proteome</keyword>
<dbReference type="PANTHER" id="PTHR23264:SF19">
    <property type="entry name" value="CYTOSOLIC FE-S CLUSTER ASSEMBLY FACTOR NUBP2"/>
    <property type="match status" value="1"/>
</dbReference>
<evidence type="ECO:0000256" key="4">
    <source>
        <dbReference type="ARBA" id="ARBA00022840"/>
    </source>
</evidence>
<dbReference type="Gene3D" id="3.40.50.300">
    <property type="entry name" value="P-loop containing nucleotide triphosphate hydrolases"/>
    <property type="match status" value="1"/>
</dbReference>
<dbReference type="GO" id="GO:0046872">
    <property type="term" value="F:metal ion binding"/>
    <property type="evidence" value="ECO:0007669"/>
    <property type="project" value="UniProtKB-KW"/>
</dbReference>
<protein>
    <submittedName>
        <fullName evidence="9">Cytosolic Fe-S cluster assembly factor NUBP2 homolog</fullName>
    </submittedName>
</protein>
<dbReference type="InterPro" id="IPR019591">
    <property type="entry name" value="Mrp/NBP35_ATP-bd"/>
</dbReference>
<dbReference type="WBParaSite" id="ECPE_0001274001-mRNA-1">
    <property type="protein sequence ID" value="ECPE_0001274001-mRNA-1"/>
    <property type="gene ID" value="ECPE_0001274001"/>
</dbReference>
<dbReference type="InterPro" id="IPR027417">
    <property type="entry name" value="P-loop_NTPase"/>
</dbReference>
<dbReference type="GO" id="GO:0140663">
    <property type="term" value="F:ATP-dependent FeS chaperone activity"/>
    <property type="evidence" value="ECO:0007669"/>
    <property type="project" value="InterPro"/>
</dbReference>
<dbReference type="GO" id="GO:0005829">
    <property type="term" value="C:cytosol"/>
    <property type="evidence" value="ECO:0007669"/>
    <property type="project" value="TreeGrafter"/>
</dbReference>
<dbReference type="GO" id="GO:0016226">
    <property type="term" value="P:iron-sulfur cluster assembly"/>
    <property type="evidence" value="ECO:0007669"/>
    <property type="project" value="InterPro"/>
</dbReference>
<dbReference type="Pfam" id="PF10609">
    <property type="entry name" value="ParA"/>
    <property type="match status" value="1"/>
</dbReference>
<keyword evidence="6" id="KW-0411">Iron-sulfur</keyword>
<evidence type="ECO:0000256" key="3">
    <source>
        <dbReference type="ARBA" id="ARBA00022741"/>
    </source>
</evidence>